<dbReference type="InterPro" id="IPR008144">
    <property type="entry name" value="Guanylate_kin-like_dom"/>
</dbReference>
<evidence type="ECO:0000256" key="4">
    <source>
        <dbReference type="ARBA" id="ARBA00022741"/>
    </source>
</evidence>
<name>A0AAV2HL39_LYMST</name>
<dbReference type="Gene3D" id="3.40.50.300">
    <property type="entry name" value="P-loop containing nucleotide triphosphate hydrolases"/>
    <property type="match status" value="1"/>
</dbReference>
<evidence type="ECO:0000313" key="8">
    <source>
        <dbReference type="EMBL" id="CAL1534751.1"/>
    </source>
</evidence>
<evidence type="ECO:0000256" key="1">
    <source>
        <dbReference type="ARBA" id="ARBA00005790"/>
    </source>
</evidence>
<dbReference type="Proteomes" id="UP001497497">
    <property type="component" value="Unassembled WGS sequence"/>
</dbReference>
<keyword evidence="3" id="KW-0808">Transferase</keyword>
<dbReference type="GO" id="GO:0004385">
    <property type="term" value="F:GMP kinase activity"/>
    <property type="evidence" value="ECO:0007669"/>
    <property type="project" value="UniProtKB-EC"/>
</dbReference>
<evidence type="ECO:0000256" key="3">
    <source>
        <dbReference type="ARBA" id="ARBA00022679"/>
    </source>
</evidence>
<feature type="domain" description="Guanylate kinase-like" evidence="7">
    <location>
        <begin position="35"/>
        <end position="194"/>
    </location>
</feature>
<keyword evidence="5" id="KW-0418">Kinase</keyword>
<dbReference type="PANTHER" id="PTHR23117">
    <property type="entry name" value="GUANYLATE KINASE-RELATED"/>
    <property type="match status" value="1"/>
</dbReference>
<dbReference type="SMART" id="SM00072">
    <property type="entry name" value="GuKc"/>
    <property type="match status" value="1"/>
</dbReference>
<dbReference type="PROSITE" id="PS50052">
    <property type="entry name" value="GUANYLATE_KINASE_2"/>
    <property type="match status" value="1"/>
</dbReference>
<evidence type="ECO:0000256" key="6">
    <source>
        <dbReference type="ARBA" id="ARBA00022840"/>
    </source>
</evidence>
<dbReference type="PANTHER" id="PTHR23117:SF13">
    <property type="entry name" value="GUANYLATE KINASE"/>
    <property type="match status" value="1"/>
</dbReference>
<evidence type="ECO:0000256" key="5">
    <source>
        <dbReference type="ARBA" id="ARBA00022777"/>
    </source>
</evidence>
<dbReference type="SUPFAM" id="SSF52540">
    <property type="entry name" value="P-loop containing nucleoside triphosphate hydrolases"/>
    <property type="match status" value="1"/>
</dbReference>
<dbReference type="FunFam" id="3.30.63.10:FF:000002">
    <property type="entry name" value="Guanylate kinase 1"/>
    <property type="match status" value="1"/>
</dbReference>
<dbReference type="NCBIfam" id="TIGR03263">
    <property type="entry name" value="guanyl_kin"/>
    <property type="match status" value="1"/>
</dbReference>
<dbReference type="Pfam" id="PF00625">
    <property type="entry name" value="Guanylate_kin"/>
    <property type="match status" value="1"/>
</dbReference>
<protein>
    <recommendedName>
        <fullName evidence="2">guanylate kinase</fullName>
        <ecNumber evidence="2">2.7.4.8</ecNumber>
    </recommendedName>
</protein>
<evidence type="ECO:0000313" key="9">
    <source>
        <dbReference type="Proteomes" id="UP001497497"/>
    </source>
</evidence>
<accession>A0AAV2HL39</accession>
<dbReference type="InterPro" id="IPR008145">
    <property type="entry name" value="GK/Ca_channel_bsu"/>
</dbReference>
<dbReference type="GO" id="GO:0005829">
    <property type="term" value="C:cytosol"/>
    <property type="evidence" value="ECO:0007669"/>
    <property type="project" value="TreeGrafter"/>
</dbReference>
<evidence type="ECO:0000256" key="2">
    <source>
        <dbReference type="ARBA" id="ARBA00012961"/>
    </source>
</evidence>
<proteinExistence type="inferred from homology"/>
<dbReference type="InterPro" id="IPR027417">
    <property type="entry name" value="P-loop_NTPase"/>
</dbReference>
<keyword evidence="9" id="KW-1185">Reference proteome</keyword>
<feature type="non-terminal residue" evidence="8">
    <location>
        <position position="1"/>
    </location>
</feature>
<dbReference type="PROSITE" id="PS00856">
    <property type="entry name" value="GUANYLATE_KINASE_1"/>
    <property type="match status" value="1"/>
</dbReference>
<gene>
    <name evidence="8" type="ORF">GSLYS_00008711001</name>
</gene>
<organism evidence="8 9">
    <name type="scientific">Lymnaea stagnalis</name>
    <name type="common">Great pond snail</name>
    <name type="synonym">Helix stagnalis</name>
    <dbReference type="NCBI Taxonomy" id="6523"/>
    <lineage>
        <taxon>Eukaryota</taxon>
        <taxon>Metazoa</taxon>
        <taxon>Spiralia</taxon>
        <taxon>Lophotrochozoa</taxon>
        <taxon>Mollusca</taxon>
        <taxon>Gastropoda</taxon>
        <taxon>Heterobranchia</taxon>
        <taxon>Euthyneura</taxon>
        <taxon>Panpulmonata</taxon>
        <taxon>Hygrophila</taxon>
        <taxon>Lymnaeoidea</taxon>
        <taxon>Lymnaeidae</taxon>
        <taxon>Lymnaea</taxon>
    </lineage>
</organism>
<comment type="caution">
    <text evidence="8">The sequence shown here is derived from an EMBL/GenBank/DDBJ whole genome shotgun (WGS) entry which is preliminary data.</text>
</comment>
<dbReference type="AlphaFoldDB" id="A0AAV2HL39"/>
<keyword evidence="4" id="KW-0547">Nucleotide-binding</keyword>
<keyword evidence="6" id="KW-0067">ATP-binding</keyword>
<dbReference type="EMBL" id="CAXITT010000181">
    <property type="protein sequence ID" value="CAL1534751.1"/>
    <property type="molecule type" value="Genomic_DNA"/>
</dbReference>
<dbReference type="GO" id="GO:0005524">
    <property type="term" value="F:ATP binding"/>
    <property type="evidence" value="ECO:0007669"/>
    <property type="project" value="UniProtKB-KW"/>
</dbReference>
<evidence type="ECO:0000259" key="7">
    <source>
        <dbReference type="PROSITE" id="PS50052"/>
    </source>
</evidence>
<sequence length="213" mass="24839">LWKEPRHHGCHRTSTHCYEWTVWEWEKHTVREVVYPGCFAFSVSHTTRKPRHGEKDGAAYHFVSEEQFKKLIAENGFLEYAKFSGNFYGTSKTSVKEITNSGKLCVLHVEINGVKNIKKSDLKPTPRYIFISPPSLEVLEKRLRDKKTETEESLNKRLAAVKEAQEYALTGAYDFIIVNDDQERAYSELKRKLAEDLNIVQENFKKRGWAVRE</sequence>
<dbReference type="InterPro" id="IPR017665">
    <property type="entry name" value="Guanylate_kinase"/>
</dbReference>
<dbReference type="InterPro" id="IPR020590">
    <property type="entry name" value="Guanylate_kinase_CS"/>
</dbReference>
<reference evidence="8 9" key="1">
    <citation type="submission" date="2024-04" db="EMBL/GenBank/DDBJ databases">
        <authorList>
            <consortium name="Genoscope - CEA"/>
            <person name="William W."/>
        </authorList>
    </citation>
    <scope>NUCLEOTIDE SEQUENCE [LARGE SCALE GENOMIC DNA]</scope>
</reference>
<comment type="similarity">
    <text evidence="1">Belongs to the guanylate kinase family.</text>
</comment>
<dbReference type="EC" id="2.7.4.8" evidence="2"/>
<dbReference type="Gene3D" id="3.30.63.10">
    <property type="entry name" value="Guanylate Kinase phosphate binding domain"/>
    <property type="match status" value="1"/>
</dbReference>
<dbReference type="CDD" id="cd00071">
    <property type="entry name" value="GMPK"/>
    <property type="match status" value="1"/>
</dbReference>